<reference evidence="2 3" key="2">
    <citation type="journal article" date="2022" name="Mol. Biol. Evol.">
        <title>Comparative Genomics Reveals Insights into the Divergent Evolution of Astigmatic Mites and Household Pest Adaptations.</title>
        <authorList>
            <person name="Xiong Q."/>
            <person name="Wan A.T."/>
            <person name="Liu X."/>
            <person name="Fung C.S."/>
            <person name="Xiao X."/>
            <person name="Malainual N."/>
            <person name="Hou J."/>
            <person name="Wang L."/>
            <person name="Wang M."/>
            <person name="Yang K.Y."/>
            <person name="Cui Y."/>
            <person name="Leung E.L."/>
            <person name="Nong W."/>
            <person name="Shin S.K."/>
            <person name="Au S.W."/>
            <person name="Jeong K.Y."/>
            <person name="Chew F.T."/>
            <person name="Hui J.H."/>
            <person name="Leung T.F."/>
            <person name="Tungtrongchitr A."/>
            <person name="Zhong N."/>
            <person name="Liu Z."/>
            <person name="Tsui S.K."/>
        </authorList>
    </citation>
    <scope>NUCLEOTIDE SEQUENCE [LARGE SCALE GENOMIC DNA]</scope>
    <source>
        <strain evidence="2">Derp</strain>
    </source>
</reference>
<sequence>MIFVLFAGNVIVAETEPVDGVLVPILRSNLRFNCVNVANNDNINGICSFIECGYSARQRRIICPLDNSVHTTTLNIVCGNANNIDIIHINNIHIFIRILLIECVI</sequence>
<name>A0ABQ8J7I5_DERPT</name>
<proteinExistence type="predicted"/>
<protein>
    <submittedName>
        <fullName evidence="2">Uncharacterized protein</fullName>
    </submittedName>
</protein>
<evidence type="ECO:0000313" key="3">
    <source>
        <dbReference type="Proteomes" id="UP000887458"/>
    </source>
</evidence>
<dbReference type="Proteomes" id="UP000887458">
    <property type="component" value="Unassembled WGS sequence"/>
</dbReference>
<feature type="signal peptide" evidence="1">
    <location>
        <begin position="1"/>
        <end position="15"/>
    </location>
</feature>
<accession>A0ABQ8J7I5</accession>
<gene>
    <name evidence="2" type="ORF">DERP_003868</name>
</gene>
<organism evidence="2 3">
    <name type="scientific">Dermatophagoides pteronyssinus</name>
    <name type="common">European house dust mite</name>
    <dbReference type="NCBI Taxonomy" id="6956"/>
    <lineage>
        <taxon>Eukaryota</taxon>
        <taxon>Metazoa</taxon>
        <taxon>Ecdysozoa</taxon>
        <taxon>Arthropoda</taxon>
        <taxon>Chelicerata</taxon>
        <taxon>Arachnida</taxon>
        <taxon>Acari</taxon>
        <taxon>Acariformes</taxon>
        <taxon>Sarcoptiformes</taxon>
        <taxon>Astigmata</taxon>
        <taxon>Psoroptidia</taxon>
        <taxon>Analgoidea</taxon>
        <taxon>Pyroglyphidae</taxon>
        <taxon>Dermatophagoidinae</taxon>
        <taxon>Dermatophagoides</taxon>
    </lineage>
</organism>
<keyword evidence="1" id="KW-0732">Signal</keyword>
<dbReference type="EMBL" id="NJHN03000062">
    <property type="protein sequence ID" value="KAH9418543.1"/>
    <property type="molecule type" value="Genomic_DNA"/>
</dbReference>
<evidence type="ECO:0000313" key="2">
    <source>
        <dbReference type="EMBL" id="KAH9418543.1"/>
    </source>
</evidence>
<comment type="caution">
    <text evidence="2">The sequence shown here is derived from an EMBL/GenBank/DDBJ whole genome shotgun (WGS) entry which is preliminary data.</text>
</comment>
<reference evidence="2 3" key="1">
    <citation type="journal article" date="2018" name="J. Allergy Clin. Immunol.">
        <title>High-quality assembly of Dermatophagoides pteronyssinus genome and transcriptome reveals a wide range of novel allergens.</title>
        <authorList>
            <person name="Liu X.Y."/>
            <person name="Yang K.Y."/>
            <person name="Wang M.Q."/>
            <person name="Kwok J.S."/>
            <person name="Zeng X."/>
            <person name="Yang Z."/>
            <person name="Xiao X.J."/>
            <person name="Lau C.P."/>
            <person name="Li Y."/>
            <person name="Huang Z.M."/>
            <person name="Ba J.G."/>
            <person name="Yim A.K."/>
            <person name="Ouyang C.Y."/>
            <person name="Ngai S.M."/>
            <person name="Chan T.F."/>
            <person name="Leung E.L."/>
            <person name="Liu L."/>
            <person name="Liu Z.G."/>
            <person name="Tsui S.K."/>
        </authorList>
    </citation>
    <scope>NUCLEOTIDE SEQUENCE [LARGE SCALE GENOMIC DNA]</scope>
    <source>
        <strain evidence="2">Derp</strain>
    </source>
</reference>
<evidence type="ECO:0000256" key="1">
    <source>
        <dbReference type="SAM" id="SignalP"/>
    </source>
</evidence>
<keyword evidence="3" id="KW-1185">Reference proteome</keyword>
<feature type="chain" id="PRO_5046698965" evidence="1">
    <location>
        <begin position="16"/>
        <end position="105"/>
    </location>
</feature>